<organism evidence="12 13">
    <name type="scientific">Pseudomonas synxantha</name>
    <dbReference type="NCBI Taxonomy" id="47883"/>
    <lineage>
        <taxon>Bacteria</taxon>
        <taxon>Pseudomonadati</taxon>
        <taxon>Pseudomonadota</taxon>
        <taxon>Gammaproteobacteria</taxon>
        <taxon>Pseudomonadales</taxon>
        <taxon>Pseudomonadaceae</taxon>
        <taxon>Pseudomonas</taxon>
    </lineage>
</organism>
<evidence type="ECO:0000256" key="7">
    <source>
        <dbReference type="ARBA" id="ARBA00022898"/>
    </source>
</evidence>
<dbReference type="Pfam" id="PF04055">
    <property type="entry name" value="Radical_SAM"/>
    <property type="match status" value="1"/>
</dbReference>
<dbReference type="Gene3D" id="3.20.20.70">
    <property type="entry name" value="Aldolase class I"/>
    <property type="match status" value="1"/>
</dbReference>
<feature type="domain" description="Radical SAM core" evidence="11">
    <location>
        <begin position="36"/>
        <end position="187"/>
    </location>
</feature>
<dbReference type="InterPro" id="IPR007197">
    <property type="entry name" value="rSAM"/>
</dbReference>
<evidence type="ECO:0000256" key="3">
    <source>
        <dbReference type="ARBA" id="ARBA00008703"/>
    </source>
</evidence>
<keyword evidence="7" id="KW-0663">Pyridoxal phosphate</keyword>
<evidence type="ECO:0000256" key="9">
    <source>
        <dbReference type="ARBA" id="ARBA00023014"/>
    </source>
</evidence>
<evidence type="ECO:0000256" key="5">
    <source>
        <dbReference type="ARBA" id="ARBA00022691"/>
    </source>
</evidence>
<keyword evidence="5" id="KW-0949">S-adenosyl-L-methionine</keyword>
<keyword evidence="6" id="KW-0479">Metal-binding</keyword>
<dbReference type="InterPro" id="IPR013785">
    <property type="entry name" value="Aldolase_TIM"/>
</dbReference>
<comment type="cofactor">
    <cofactor evidence="1">
        <name>pyridoxal 5'-phosphate</name>
        <dbReference type="ChEBI" id="CHEBI:597326"/>
    </cofactor>
</comment>
<evidence type="ECO:0000256" key="1">
    <source>
        <dbReference type="ARBA" id="ARBA00001933"/>
    </source>
</evidence>
<gene>
    <name evidence="12" type="ORF">FXO26_25925</name>
</gene>
<comment type="caution">
    <text evidence="12">The sequence shown here is derived from an EMBL/GenBank/DDBJ whole genome shotgun (WGS) entry which is preliminary data.</text>
</comment>
<reference evidence="12 13" key="2">
    <citation type="submission" date="2019-08" db="EMBL/GenBank/DDBJ databases">
        <authorList>
            <person name="Brilhante M."/>
            <person name="Perreten V."/>
        </authorList>
    </citation>
    <scope>NUCLEOTIDE SEQUENCE [LARGE SCALE GENOMIC DNA]</scope>
    <source>
        <strain evidence="12 13">MCP106</strain>
    </source>
</reference>
<dbReference type="SUPFAM" id="SSF102114">
    <property type="entry name" value="Radical SAM enzymes"/>
    <property type="match status" value="1"/>
</dbReference>
<evidence type="ECO:0000256" key="8">
    <source>
        <dbReference type="ARBA" id="ARBA00023004"/>
    </source>
</evidence>
<dbReference type="GO" id="GO:0046872">
    <property type="term" value="F:metal ion binding"/>
    <property type="evidence" value="ECO:0007669"/>
    <property type="project" value="UniProtKB-KW"/>
</dbReference>
<keyword evidence="8" id="KW-0408">Iron</keyword>
<evidence type="ECO:0000313" key="12">
    <source>
        <dbReference type="EMBL" id="TYK54734.1"/>
    </source>
</evidence>
<dbReference type="PANTHER" id="PTHR30538">
    <property type="entry name" value="LYSINE 2,3-AMINOMUTASE-RELATED"/>
    <property type="match status" value="1"/>
</dbReference>
<evidence type="ECO:0000313" key="13">
    <source>
        <dbReference type="Proteomes" id="UP000324029"/>
    </source>
</evidence>
<keyword evidence="10" id="KW-0413">Isomerase</keyword>
<evidence type="ECO:0000256" key="4">
    <source>
        <dbReference type="ARBA" id="ARBA00022485"/>
    </source>
</evidence>
<reference evidence="12 13" key="1">
    <citation type="submission" date="2019-08" db="EMBL/GenBank/DDBJ databases">
        <title>Subclass B2 metallo-beta lactamase from Pseudomonas synxantha.</title>
        <authorList>
            <person name="Poirel L."/>
            <person name="Palmieri M."/>
            <person name="Masseron A."/>
            <person name="Perreten V."/>
            <person name="Nordman P."/>
        </authorList>
    </citation>
    <scope>NUCLEOTIDE SEQUENCE [LARGE SCALE GENOMIC DNA]</scope>
    <source>
        <strain evidence="12 13">MCP106</strain>
    </source>
</reference>
<dbReference type="GO" id="GO:0016853">
    <property type="term" value="F:isomerase activity"/>
    <property type="evidence" value="ECO:0007669"/>
    <property type="project" value="UniProtKB-KW"/>
</dbReference>
<name>A0A5D3G302_9PSED</name>
<dbReference type="GO" id="GO:0051539">
    <property type="term" value="F:4 iron, 4 sulfur cluster binding"/>
    <property type="evidence" value="ECO:0007669"/>
    <property type="project" value="UniProtKB-KW"/>
</dbReference>
<keyword evidence="9" id="KW-0411">Iron-sulfur</keyword>
<dbReference type="AlphaFoldDB" id="A0A5D3G302"/>
<accession>A0A5D3G302</accession>
<comment type="cofactor">
    <cofactor evidence="2">
        <name>[4Fe-4S] cluster</name>
        <dbReference type="ChEBI" id="CHEBI:49883"/>
    </cofactor>
</comment>
<proteinExistence type="inferred from homology"/>
<dbReference type="InterPro" id="IPR003739">
    <property type="entry name" value="Lys_aminomutase/Glu_NH3_mut"/>
</dbReference>
<dbReference type="Proteomes" id="UP000324029">
    <property type="component" value="Unassembled WGS sequence"/>
</dbReference>
<keyword evidence="4" id="KW-0004">4Fe-4S</keyword>
<dbReference type="InterPro" id="IPR058240">
    <property type="entry name" value="rSAM_sf"/>
</dbReference>
<evidence type="ECO:0000256" key="10">
    <source>
        <dbReference type="ARBA" id="ARBA00023235"/>
    </source>
</evidence>
<evidence type="ECO:0000259" key="11">
    <source>
        <dbReference type="Pfam" id="PF04055"/>
    </source>
</evidence>
<dbReference type="PANTHER" id="PTHR30538:SF1">
    <property type="entry name" value="L-LYSINE 2,3-AMINOMUTASE"/>
    <property type="match status" value="1"/>
</dbReference>
<comment type="similarity">
    <text evidence="3">Belongs to the radical SAM superfamily. KamA family.</text>
</comment>
<sequence>MEATSMRLHQQKNCTCGLSRVDEDRVELTPYFGCPCRYCIKKASTARCESQSMSEENLINAIEYIRNDARITQASIVGGDPLVKPKQLFALLENLASIPHLNNIRIATRHALLQPECINEAFIERIASYNYVDYAYPLRSTSVSLDVAINHASELQPDVIRALNGFSRRGINARGHAVLLKGVNDDFHSLKNLIDHFLAVGITPYHLMHCAEAPGGSPLRTTVKKGHTLITQLMAFSGTYALPYGYVTAVGTHYITPGQVLRYENIGGQRFIRARSPYPAERYKTLSGNSSLPPLHEIDDQGYIVSHYPDGNDALLVY</sequence>
<evidence type="ECO:0000256" key="2">
    <source>
        <dbReference type="ARBA" id="ARBA00001966"/>
    </source>
</evidence>
<evidence type="ECO:0000256" key="6">
    <source>
        <dbReference type="ARBA" id="ARBA00022723"/>
    </source>
</evidence>
<protein>
    <submittedName>
        <fullName evidence="12">Radical SAM protein</fullName>
    </submittedName>
</protein>
<dbReference type="EMBL" id="VSRO01000017">
    <property type="protein sequence ID" value="TYK54734.1"/>
    <property type="molecule type" value="Genomic_DNA"/>
</dbReference>